<keyword evidence="2" id="KW-0677">Repeat</keyword>
<proteinExistence type="predicted"/>
<dbReference type="PROSITE" id="PS50012">
    <property type="entry name" value="RCC1_3"/>
    <property type="match status" value="4"/>
</dbReference>
<dbReference type="Gene3D" id="2.130.10.30">
    <property type="entry name" value="Regulator of chromosome condensation 1/beta-lactamase-inhibitor protein II"/>
    <property type="match status" value="2"/>
</dbReference>
<dbReference type="PRINTS" id="PR00633">
    <property type="entry name" value="RCCNDNSATION"/>
</dbReference>
<evidence type="ECO:0000313" key="6">
    <source>
        <dbReference type="Proteomes" id="UP001628179"/>
    </source>
</evidence>
<evidence type="ECO:0000256" key="3">
    <source>
        <dbReference type="PROSITE-ProRule" id="PRU00235"/>
    </source>
</evidence>
<feature type="domain" description="RCC1-like" evidence="4">
    <location>
        <begin position="6"/>
        <end position="373"/>
    </location>
</feature>
<dbReference type="RefSeq" id="XP_070922109.1">
    <property type="nucleotide sequence ID" value="XM_071066008.1"/>
</dbReference>
<sequence>MFLLQALGSNGSGQLGIGHKDDVSVPQTVILPTSLTNTTEPRLRRIVAGGNHTLLLLSSGELLWAGDATAGACGRLARLPHDVSDPATPTPEFRPVDLSPLPSGAKIQLAAATWTASTIVATLTASRGETGVSTRVYSFGAGDKGELGLGSGTLRAPEPTQIPDFPPPGTQVAELASCMGHVVAVLSNGEAWGWGSGRKGQLGEPASAAVYSPRRIEGVGFKAVRAVCGREFTCLFGAPETGEMVVLGSDKWGVRSQAPGSVVGWKDVGAGWGSVFVLKKDGALLSWGRNDHGQLAREDLGRVSSIAVGSEHALVLTEDGDVMAWGWGEHGNCGPIHESHPEKGQRNRIASSKALPTERGAEITMVGAGCATSWVVIEKMT</sequence>
<dbReference type="InterPro" id="IPR058923">
    <property type="entry name" value="RCC1-like_dom"/>
</dbReference>
<dbReference type="EMBL" id="BAAFSV010000006">
    <property type="protein sequence ID" value="GAB1320379.1"/>
    <property type="molecule type" value="Genomic_DNA"/>
</dbReference>
<protein>
    <submittedName>
        <fullName evidence="5">Alpha tubulin suppressor</fullName>
    </submittedName>
</protein>
<comment type="caution">
    <text evidence="5">The sequence shown here is derived from an EMBL/GenBank/DDBJ whole genome shotgun (WGS) entry which is preliminary data.</text>
</comment>
<keyword evidence="1" id="KW-0344">Guanine-nucleotide releasing factor</keyword>
<keyword evidence="6" id="KW-1185">Reference proteome</keyword>
<feature type="repeat" description="RCC1" evidence="3">
    <location>
        <begin position="134"/>
        <end position="188"/>
    </location>
</feature>
<dbReference type="Pfam" id="PF25390">
    <property type="entry name" value="WD40_RLD"/>
    <property type="match status" value="1"/>
</dbReference>
<dbReference type="InterPro" id="IPR051553">
    <property type="entry name" value="Ran_GTPase-activating"/>
</dbReference>
<evidence type="ECO:0000259" key="4">
    <source>
        <dbReference type="Pfam" id="PF25390"/>
    </source>
</evidence>
<evidence type="ECO:0000256" key="1">
    <source>
        <dbReference type="ARBA" id="ARBA00022658"/>
    </source>
</evidence>
<dbReference type="SUPFAM" id="SSF50985">
    <property type="entry name" value="RCC1/BLIP-II"/>
    <property type="match status" value="1"/>
</dbReference>
<dbReference type="InterPro" id="IPR000408">
    <property type="entry name" value="Reg_chr_condens"/>
</dbReference>
<dbReference type="GeneID" id="98181331"/>
<name>A0ABQ0GRN5_9PEZI</name>
<dbReference type="Proteomes" id="UP001628179">
    <property type="component" value="Unassembled WGS sequence"/>
</dbReference>
<feature type="repeat" description="RCC1" evidence="3">
    <location>
        <begin position="282"/>
        <end position="319"/>
    </location>
</feature>
<evidence type="ECO:0000256" key="2">
    <source>
        <dbReference type="ARBA" id="ARBA00022737"/>
    </source>
</evidence>
<accession>A0ABQ0GRN5</accession>
<reference evidence="5 6" key="1">
    <citation type="submission" date="2024-09" db="EMBL/GenBank/DDBJ databases">
        <title>Itraconazole resistance in Madurella fahalii resulting from another homologue of gene encoding cytochrome P450 14-alpha sterol demethylase (CYP51).</title>
        <authorList>
            <person name="Yoshioka I."/>
            <person name="Fahal A.H."/>
            <person name="Kaneko S."/>
            <person name="Yaguchi T."/>
        </authorList>
    </citation>
    <scope>NUCLEOTIDE SEQUENCE [LARGE SCALE GENOMIC DNA]</scope>
    <source>
        <strain evidence="5 6">IFM 68171</strain>
    </source>
</reference>
<organism evidence="5 6">
    <name type="scientific">Madurella fahalii</name>
    <dbReference type="NCBI Taxonomy" id="1157608"/>
    <lineage>
        <taxon>Eukaryota</taxon>
        <taxon>Fungi</taxon>
        <taxon>Dikarya</taxon>
        <taxon>Ascomycota</taxon>
        <taxon>Pezizomycotina</taxon>
        <taxon>Sordariomycetes</taxon>
        <taxon>Sordariomycetidae</taxon>
        <taxon>Sordariales</taxon>
        <taxon>Sordariales incertae sedis</taxon>
        <taxon>Madurella</taxon>
    </lineage>
</organism>
<gene>
    <name evidence="5" type="primary">ATS1</name>
    <name evidence="5" type="ORF">MFIFM68171_10589</name>
</gene>
<evidence type="ECO:0000313" key="5">
    <source>
        <dbReference type="EMBL" id="GAB1320379.1"/>
    </source>
</evidence>
<feature type="repeat" description="RCC1" evidence="3">
    <location>
        <begin position="189"/>
        <end position="239"/>
    </location>
</feature>
<dbReference type="PANTHER" id="PTHR45982">
    <property type="entry name" value="REGULATOR OF CHROMOSOME CONDENSATION"/>
    <property type="match status" value="1"/>
</dbReference>
<dbReference type="PANTHER" id="PTHR45982:SF5">
    <property type="entry name" value="RCC DOMAIN-CONTAINING PROTEIN ATS1"/>
    <property type="match status" value="1"/>
</dbReference>
<dbReference type="InterPro" id="IPR009091">
    <property type="entry name" value="RCC1/BLIP-II"/>
</dbReference>
<feature type="repeat" description="RCC1" evidence="3">
    <location>
        <begin position="2"/>
        <end position="59"/>
    </location>
</feature>